<accession>A0A6J7R390</accession>
<proteinExistence type="predicted"/>
<dbReference type="AlphaFoldDB" id="A0A6J7R390"/>
<protein>
    <submittedName>
        <fullName evidence="1">Unannotated protein</fullName>
    </submittedName>
</protein>
<evidence type="ECO:0000313" key="1">
    <source>
        <dbReference type="EMBL" id="CAB5023123.1"/>
    </source>
</evidence>
<organism evidence="1">
    <name type="scientific">freshwater metagenome</name>
    <dbReference type="NCBI Taxonomy" id="449393"/>
    <lineage>
        <taxon>unclassified sequences</taxon>
        <taxon>metagenomes</taxon>
        <taxon>ecological metagenomes</taxon>
    </lineage>
</organism>
<reference evidence="1" key="1">
    <citation type="submission" date="2020-05" db="EMBL/GenBank/DDBJ databases">
        <authorList>
            <person name="Chiriac C."/>
            <person name="Salcher M."/>
            <person name="Ghai R."/>
            <person name="Kavagutti S V."/>
        </authorList>
    </citation>
    <scope>NUCLEOTIDE SEQUENCE</scope>
</reference>
<name>A0A6J7R390_9ZZZZ</name>
<sequence>MTWLATVASVPSGATRRSAVSAPALWIKTSSR</sequence>
<gene>
    <name evidence="1" type="ORF">UFOPK3967_02886</name>
</gene>
<dbReference type="EMBL" id="CAFBOS010000261">
    <property type="protein sequence ID" value="CAB5023123.1"/>
    <property type="molecule type" value="Genomic_DNA"/>
</dbReference>